<protein>
    <submittedName>
        <fullName evidence="1">Uncharacterized protein</fullName>
    </submittedName>
</protein>
<keyword evidence="2" id="KW-1185">Reference proteome</keyword>
<name>A0ACC2III5_9PLEO</name>
<accession>A0ACC2III5</accession>
<organism evidence="1 2">
    <name type="scientific">Boeremia exigua</name>
    <dbReference type="NCBI Taxonomy" id="749465"/>
    <lineage>
        <taxon>Eukaryota</taxon>
        <taxon>Fungi</taxon>
        <taxon>Dikarya</taxon>
        <taxon>Ascomycota</taxon>
        <taxon>Pezizomycotina</taxon>
        <taxon>Dothideomycetes</taxon>
        <taxon>Pleosporomycetidae</taxon>
        <taxon>Pleosporales</taxon>
        <taxon>Pleosporineae</taxon>
        <taxon>Didymellaceae</taxon>
        <taxon>Boeremia</taxon>
    </lineage>
</organism>
<comment type="caution">
    <text evidence="1">The sequence shown here is derived from an EMBL/GenBank/DDBJ whole genome shotgun (WGS) entry which is preliminary data.</text>
</comment>
<dbReference type="Proteomes" id="UP001153331">
    <property type="component" value="Unassembled WGS sequence"/>
</dbReference>
<gene>
    <name evidence="1" type="ORF">OPT61_g3290</name>
</gene>
<evidence type="ECO:0000313" key="1">
    <source>
        <dbReference type="EMBL" id="KAJ8114943.1"/>
    </source>
</evidence>
<sequence>MMERAVTEYMHVVIMLPLDSALCRLHVAYPYLYIFSRKIPTPQNRFTTNITISTDRDLHIMDYLWGFTTKVTALFVLRAEPERQRKMLFEENFKLKRALVAERAATAEQNQKCEELQERFHQLERTDRAPLPTLLSVAAVPDQAGRTSQIQNSTDAIYDLFQQFSVEMHTLEDEITKADRADARGDMKEGEMRAKAAEELWAERFTNILEQVSRLKPTCMTSTRMTEAMPVRKVGMDRRIAASKPSADAINWVKAQSNRLRQELRDQDDRAFSGLASTCHSEWKHMSSEDKLAAIRARLYDEDPEARFKRLLNKSPTMKRPGGNQWWVAASSTHLQLLSMPLLICLALLVHFLG</sequence>
<evidence type="ECO:0000313" key="2">
    <source>
        <dbReference type="Proteomes" id="UP001153331"/>
    </source>
</evidence>
<dbReference type="EMBL" id="JAPHNI010000166">
    <property type="protein sequence ID" value="KAJ8114943.1"/>
    <property type="molecule type" value="Genomic_DNA"/>
</dbReference>
<reference evidence="1" key="1">
    <citation type="submission" date="2022-11" db="EMBL/GenBank/DDBJ databases">
        <title>Genome Sequence of Boeremia exigua.</title>
        <authorList>
            <person name="Buettner E."/>
        </authorList>
    </citation>
    <scope>NUCLEOTIDE SEQUENCE</scope>
    <source>
        <strain evidence="1">CU02</strain>
    </source>
</reference>
<proteinExistence type="predicted"/>